<dbReference type="InterPro" id="IPR009057">
    <property type="entry name" value="Homeodomain-like_sf"/>
</dbReference>
<keyword evidence="4" id="KW-0539">Nucleus</keyword>
<dbReference type="PROSITE" id="PS51294">
    <property type="entry name" value="HTH_MYB"/>
    <property type="match status" value="1"/>
</dbReference>
<dbReference type="GO" id="GO:0001006">
    <property type="term" value="F:RNA polymerase III type 3 promoter sequence-specific DNA binding"/>
    <property type="evidence" value="ECO:0007669"/>
    <property type="project" value="TreeGrafter"/>
</dbReference>
<accession>A0AAV5A2X5</accession>
<dbReference type="Pfam" id="PF13921">
    <property type="entry name" value="Myb_DNA-bind_6"/>
    <property type="match status" value="1"/>
</dbReference>
<evidence type="ECO:0000259" key="6">
    <source>
        <dbReference type="PROSITE" id="PS50090"/>
    </source>
</evidence>
<dbReference type="GO" id="GO:0042795">
    <property type="term" value="P:snRNA transcription by RNA polymerase II"/>
    <property type="evidence" value="ECO:0007669"/>
    <property type="project" value="TreeGrafter"/>
</dbReference>
<reference evidence="9" key="1">
    <citation type="submission" date="2021-10" db="EMBL/GenBank/DDBJ databases">
        <title>De novo Genome Assembly of Clathrus columnatus (Basidiomycota, Fungi) Using Illumina and Nanopore Sequence Data.</title>
        <authorList>
            <person name="Ogiso-Tanaka E."/>
            <person name="Itagaki H."/>
            <person name="Hosoya T."/>
            <person name="Hosaka K."/>
        </authorList>
    </citation>
    <scope>NUCLEOTIDE SEQUENCE</scope>
    <source>
        <strain evidence="9">MO-923</strain>
    </source>
</reference>
<dbReference type="PANTHER" id="PTHR46621:SF1">
    <property type="entry name" value="SNRNA-ACTIVATING PROTEIN COMPLEX SUBUNIT 4"/>
    <property type="match status" value="1"/>
</dbReference>
<dbReference type="GO" id="GO:0000978">
    <property type="term" value="F:RNA polymerase II cis-regulatory region sequence-specific DNA binding"/>
    <property type="evidence" value="ECO:0007669"/>
    <property type="project" value="TreeGrafter"/>
</dbReference>
<comment type="caution">
    <text evidence="9">The sequence shown here is derived from an EMBL/GenBank/DDBJ whole genome shotgun (WGS) entry which is preliminary data.</text>
</comment>
<dbReference type="Gene3D" id="1.10.10.60">
    <property type="entry name" value="Homeodomain-like"/>
    <property type="match status" value="3"/>
</dbReference>
<feature type="domain" description="SANT" evidence="7">
    <location>
        <begin position="417"/>
        <end position="464"/>
    </location>
</feature>
<gene>
    <name evidence="9" type="ORF">Clacol_001556</name>
</gene>
<dbReference type="AlphaFoldDB" id="A0AAV5A2X5"/>
<dbReference type="SUPFAM" id="SSF46689">
    <property type="entry name" value="Homeodomain-like"/>
    <property type="match status" value="2"/>
</dbReference>
<dbReference type="SMART" id="SM00717">
    <property type="entry name" value="SANT"/>
    <property type="match status" value="4"/>
</dbReference>
<dbReference type="PANTHER" id="PTHR46621">
    <property type="entry name" value="SNRNA-ACTIVATING PROTEIN COMPLEX SUBUNIT 4"/>
    <property type="match status" value="1"/>
</dbReference>
<evidence type="ECO:0000259" key="8">
    <source>
        <dbReference type="PROSITE" id="PS51294"/>
    </source>
</evidence>
<keyword evidence="10" id="KW-1185">Reference proteome</keyword>
<keyword evidence="1" id="KW-0805">Transcription regulation</keyword>
<feature type="domain" description="Myb-like" evidence="6">
    <location>
        <begin position="410"/>
        <end position="460"/>
    </location>
</feature>
<dbReference type="Proteomes" id="UP001050691">
    <property type="component" value="Unassembled WGS sequence"/>
</dbReference>
<dbReference type="PROSITE" id="PS50090">
    <property type="entry name" value="MYB_LIKE"/>
    <property type="match status" value="3"/>
</dbReference>
<evidence type="ECO:0000256" key="4">
    <source>
        <dbReference type="ARBA" id="ARBA00023242"/>
    </source>
</evidence>
<feature type="domain" description="Myb-like" evidence="6">
    <location>
        <begin position="364"/>
        <end position="409"/>
    </location>
</feature>
<feature type="compositionally biased region" description="Polar residues" evidence="5">
    <location>
        <begin position="487"/>
        <end position="498"/>
    </location>
</feature>
<dbReference type="InterPro" id="IPR029056">
    <property type="entry name" value="Ribokinase-like"/>
</dbReference>
<dbReference type="GO" id="GO:0019185">
    <property type="term" value="C:snRNA-activating protein complex"/>
    <property type="evidence" value="ECO:0007669"/>
    <property type="project" value="TreeGrafter"/>
</dbReference>
<name>A0AAV5A2X5_9AGAM</name>
<feature type="domain" description="HTH myb-type" evidence="8">
    <location>
        <begin position="410"/>
        <end position="464"/>
    </location>
</feature>
<evidence type="ECO:0000256" key="3">
    <source>
        <dbReference type="ARBA" id="ARBA00023163"/>
    </source>
</evidence>
<feature type="region of interest" description="Disordered" evidence="5">
    <location>
        <begin position="463"/>
        <end position="559"/>
    </location>
</feature>
<protein>
    <submittedName>
        <fullName evidence="9">Uncharacterized protein</fullName>
    </submittedName>
</protein>
<dbReference type="PROSITE" id="PS51293">
    <property type="entry name" value="SANT"/>
    <property type="match status" value="1"/>
</dbReference>
<dbReference type="InterPro" id="IPR017930">
    <property type="entry name" value="Myb_dom"/>
</dbReference>
<evidence type="ECO:0000313" key="9">
    <source>
        <dbReference type="EMBL" id="GJJ07355.1"/>
    </source>
</evidence>
<organism evidence="9 10">
    <name type="scientific">Clathrus columnatus</name>
    <dbReference type="NCBI Taxonomy" id="1419009"/>
    <lineage>
        <taxon>Eukaryota</taxon>
        <taxon>Fungi</taxon>
        <taxon>Dikarya</taxon>
        <taxon>Basidiomycota</taxon>
        <taxon>Agaricomycotina</taxon>
        <taxon>Agaricomycetes</taxon>
        <taxon>Phallomycetidae</taxon>
        <taxon>Phallales</taxon>
        <taxon>Clathraceae</taxon>
        <taxon>Clathrus</taxon>
    </lineage>
</organism>
<dbReference type="InterPro" id="IPR001005">
    <property type="entry name" value="SANT/Myb"/>
</dbReference>
<keyword evidence="2" id="KW-0238">DNA-binding</keyword>
<dbReference type="InterPro" id="IPR017884">
    <property type="entry name" value="SANT_dom"/>
</dbReference>
<dbReference type="GO" id="GO:0042796">
    <property type="term" value="P:snRNA transcription by RNA polymerase III"/>
    <property type="evidence" value="ECO:0007669"/>
    <property type="project" value="TreeGrafter"/>
</dbReference>
<feature type="compositionally biased region" description="Basic and acidic residues" evidence="5">
    <location>
        <begin position="463"/>
        <end position="473"/>
    </location>
</feature>
<evidence type="ECO:0000256" key="2">
    <source>
        <dbReference type="ARBA" id="ARBA00023125"/>
    </source>
</evidence>
<dbReference type="Gene3D" id="3.40.1190.20">
    <property type="match status" value="2"/>
</dbReference>
<dbReference type="SUPFAM" id="SSF53613">
    <property type="entry name" value="Ribokinase-like"/>
    <property type="match status" value="1"/>
</dbReference>
<dbReference type="EMBL" id="BPWL01000002">
    <property type="protein sequence ID" value="GJJ07355.1"/>
    <property type="molecule type" value="Genomic_DNA"/>
</dbReference>
<evidence type="ECO:0000256" key="5">
    <source>
        <dbReference type="SAM" id="MobiDB-lite"/>
    </source>
</evidence>
<dbReference type="Pfam" id="PF00249">
    <property type="entry name" value="Myb_DNA-binding"/>
    <property type="match status" value="2"/>
</dbReference>
<feature type="domain" description="Myb-like" evidence="6">
    <location>
        <begin position="304"/>
        <end position="357"/>
    </location>
</feature>
<dbReference type="InterPro" id="IPR051575">
    <property type="entry name" value="Myb-like_DNA-bd"/>
</dbReference>
<evidence type="ECO:0000256" key="1">
    <source>
        <dbReference type="ARBA" id="ARBA00023015"/>
    </source>
</evidence>
<proteinExistence type="predicted"/>
<keyword evidence="3" id="KW-0804">Transcription</keyword>
<sequence length="559" mass="62009">MTKDLISLGMFIIDDVVFAYESEQVLQNRSSQIGGGGTYAVIGARMFLNAQDIGMIVDKGEDFTDHIENALLSFGKDMWYFRSREGPTTRATNTYFDQNRRPNAEEAFAFLNITASVTKSSVEAACHRFIELGNTVEPSKSSLTRYVIIRCGSMGACMASSTSSSCIWVEAFWQSSDRDMIKDVTGAGNAFLGGLAAEIATSQENVENLSDNNLQVEPDDKWCLHADGAYKPIGAIESGDVLKPLINARSGQNPLEVLPTENEAFLDNLEGLDWSAIARDVSTWNHPGEPRTAQECEGRWLSLHPKLNYEAWSDEETKNLQEIVQNKRASGDLDWNAVAETLGTSRTGLDCIRQYQTCNKTPFKWTDELDKKLLAAVEKYGYSNWVLVAPAVSLELSPNQCQIRYERTLNPALKHGKFTPEEDELLLKAIEIFGCEWRKVAQMIPGRGNTQCRSRYLSLNRQKERQVIKRTEKTSTPTPAPAIEVPSGSNNNNENTEPLTMMESTEGAGVADTVLPTIVEVAEPPPKKRPKPRPTAVSKSSDTLKSTHSMRTRSTAKLT</sequence>
<feature type="compositionally biased region" description="Polar residues" evidence="5">
    <location>
        <begin position="537"/>
        <end position="559"/>
    </location>
</feature>
<evidence type="ECO:0000259" key="7">
    <source>
        <dbReference type="PROSITE" id="PS51293"/>
    </source>
</evidence>
<dbReference type="CDD" id="cd00167">
    <property type="entry name" value="SANT"/>
    <property type="match status" value="2"/>
</dbReference>
<evidence type="ECO:0000313" key="10">
    <source>
        <dbReference type="Proteomes" id="UP001050691"/>
    </source>
</evidence>